<feature type="region of interest" description="Disordered" evidence="1">
    <location>
        <begin position="13"/>
        <end position="81"/>
    </location>
</feature>
<evidence type="ECO:0000313" key="3">
    <source>
        <dbReference type="EMBL" id="SCF34555.1"/>
    </source>
</evidence>
<dbReference type="AlphaFoldDB" id="A0A1C4ZNP5"/>
<dbReference type="Proteomes" id="UP000198242">
    <property type="component" value="Chromosome I"/>
</dbReference>
<gene>
    <name evidence="3" type="ORF">GA0074695_5861</name>
</gene>
<name>A0A1C4ZNP5_MICVI</name>
<evidence type="ECO:0000313" key="4">
    <source>
        <dbReference type="Proteomes" id="UP000198242"/>
    </source>
</evidence>
<dbReference type="Pfam" id="PF01609">
    <property type="entry name" value="DDE_Tnp_1"/>
    <property type="match status" value="1"/>
</dbReference>
<evidence type="ECO:0000259" key="2">
    <source>
        <dbReference type="Pfam" id="PF01609"/>
    </source>
</evidence>
<dbReference type="PANTHER" id="PTHR30007">
    <property type="entry name" value="PHP DOMAIN PROTEIN"/>
    <property type="match status" value="1"/>
</dbReference>
<feature type="compositionally biased region" description="Basic and acidic residues" evidence="1">
    <location>
        <begin position="45"/>
        <end position="57"/>
    </location>
</feature>
<dbReference type="PANTHER" id="PTHR30007:SF1">
    <property type="entry name" value="BLR1914 PROTEIN"/>
    <property type="match status" value="1"/>
</dbReference>
<keyword evidence="4" id="KW-1185">Reference proteome</keyword>
<dbReference type="InterPro" id="IPR002559">
    <property type="entry name" value="Transposase_11"/>
</dbReference>
<reference evidence="4" key="1">
    <citation type="submission" date="2016-06" db="EMBL/GenBank/DDBJ databases">
        <authorList>
            <person name="Varghese N."/>
            <person name="Submissions Spin"/>
        </authorList>
    </citation>
    <scope>NUCLEOTIDE SEQUENCE [LARGE SCALE GENOMIC DNA]</scope>
    <source>
        <strain evidence="4">DSM 43909</strain>
    </source>
</reference>
<protein>
    <submittedName>
        <fullName evidence="3">Transposase DDE domain-containing protein</fullName>
    </submittedName>
</protein>
<accession>A0A1C4ZNP5</accession>
<dbReference type="GO" id="GO:0003677">
    <property type="term" value="F:DNA binding"/>
    <property type="evidence" value="ECO:0007669"/>
    <property type="project" value="InterPro"/>
</dbReference>
<evidence type="ECO:0000256" key="1">
    <source>
        <dbReference type="SAM" id="MobiDB-lite"/>
    </source>
</evidence>
<feature type="domain" description="Transposase IS4-like" evidence="2">
    <location>
        <begin position="19"/>
        <end position="103"/>
    </location>
</feature>
<dbReference type="EMBL" id="LT607411">
    <property type="protein sequence ID" value="SCF34555.1"/>
    <property type="molecule type" value="Genomic_DNA"/>
</dbReference>
<sequence>MWLLDDVAVARPGGIGRPRKRLDSLSADKAYSSRGNRQALRARRIPHDIPEKDDQKANRARKGSRGGRPPTFRPDRYRKRNTIERLMNRRKQFRAVATRYDKLACRYRATVQIADILIWLRAKPDRPKP</sequence>
<organism evidence="3 4">
    <name type="scientific">Micromonospora viridifaciens</name>
    <dbReference type="NCBI Taxonomy" id="1881"/>
    <lineage>
        <taxon>Bacteria</taxon>
        <taxon>Bacillati</taxon>
        <taxon>Actinomycetota</taxon>
        <taxon>Actinomycetes</taxon>
        <taxon>Micromonosporales</taxon>
        <taxon>Micromonosporaceae</taxon>
        <taxon>Micromonospora</taxon>
    </lineage>
</organism>
<proteinExistence type="predicted"/>
<dbReference type="GO" id="GO:0006313">
    <property type="term" value="P:DNA transposition"/>
    <property type="evidence" value="ECO:0007669"/>
    <property type="project" value="InterPro"/>
</dbReference>
<dbReference type="GO" id="GO:0004803">
    <property type="term" value="F:transposase activity"/>
    <property type="evidence" value="ECO:0007669"/>
    <property type="project" value="InterPro"/>
</dbReference>